<feature type="coiled-coil region" evidence="4">
    <location>
        <begin position="82"/>
        <end position="109"/>
    </location>
</feature>
<feature type="domain" description="XPG-I" evidence="5">
    <location>
        <begin position="144"/>
        <end position="213"/>
    </location>
</feature>
<dbReference type="PRINTS" id="PR00853">
    <property type="entry name" value="XPGRADSUPER"/>
</dbReference>
<accession>A0A6C0IHH1</accession>
<dbReference type="AlphaFoldDB" id="A0A6C0IHH1"/>
<dbReference type="Pfam" id="PF00752">
    <property type="entry name" value="XPG_N"/>
    <property type="match status" value="1"/>
</dbReference>
<proteinExistence type="predicted"/>
<dbReference type="InterPro" id="IPR029060">
    <property type="entry name" value="PIN-like_dom_sf"/>
</dbReference>
<protein>
    <recommendedName>
        <fullName evidence="8">XPG N-terminal domain-containing protein</fullName>
    </recommendedName>
</protein>
<keyword evidence="2" id="KW-0378">Hydrolase</keyword>
<sequence length="324" mass="38286">MGIKHLNRFLRNECSDSIKFVSIAELSGKKIAVDISIYMYKFHAENALIENIYLMLSIFRHYKITPIFVFDGKSPTEKKALLEKRRADKKEAEKQYNKLKKELAENKDIDEADKQEIISNMDLLKKQFVYITRDKIDEVKDLIRAYGATYYDALGEADELCAQLVINNKVWACLSEDMDMFVYGCQRVIRYISLLNHTIVLYDNKEILNTLQMTQQELREICVISGTDYNMYSDNKNTHNLQQTLKLFYRFKKQKEEPSFYEWLLKNTSYIEDYELLKNIYDLFDLKHCNMENVENIKIVNGPIVWEEINNILQTDGFLFPSKV</sequence>
<evidence type="ECO:0000259" key="5">
    <source>
        <dbReference type="SMART" id="SM00484"/>
    </source>
</evidence>
<dbReference type="PANTHER" id="PTHR11081:SF9">
    <property type="entry name" value="FLAP ENDONUCLEASE 1"/>
    <property type="match status" value="1"/>
</dbReference>
<dbReference type="PANTHER" id="PTHR11081">
    <property type="entry name" value="FLAP ENDONUCLEASE FAMILY MEMBER"/>
    <property type="match status" value="1"/>
</dbReference>
<name>A0A6C0IHH1_9ZZZZ</name>
<dbReference type="Pfam" id="PF00867">
    <property type="entry name" value="XPG_I"/>
    <property type="match status" value="1"/>
</dbReference>
<evidence type="ECO:0000313" key="7">
    <source>
        <dbReference type="EMBL" id="QHT92070.1"/>
    </source>
</evidence>
<evidence type="ECO:0008006" key="8">
    <source>
        <dbReference type="Google" id="ProtNLM"/>
    </source>
</evidence>
<dbReference type="SUPFAM" id="SSF88723">
    <property type="entry name" value="PIN domain-like"/>
    <property type="match status" value="1"/>
</dbReference>
<evidence type="ECO:0000259" key="6">
    <source>
        <dbReference type="SMART" id="SM00485"/>
    </source>
</evidence>
<keyword evidence="1" id="KW-0479">Metal-binding</keyword>
<dbReference type="EMBL" id="MN740175">
    <property type="protein sequence ID" value="QHT92070.1"/>
    <property type="molecule type" value="Genomic_DNA"/>
</dbReference>
<dbReference type="GO" id="GO:0017108">
    <property type="term" value="F:5'-flap endonuclease activity"/>
    <property type="evidence" value="ECO:0007669"/>
    <property type="project" value="TreeGrafter"/>
</dbReference>
<dbReference type="GO" id="GO:0046872">
    <property type="term" value="F:metal ion binding"/>
    <property type="evidence" value="ECO:0007669"/>
    <property type="project" value="UniProtKB-KW"/>
</dbReference>
<dbReference type="SMART" id="SM00485">
    <property type="entry name" value="XPGN"/>
    <property type="match status" value="1"/>
</dbReference>
<keyword evidence="3" id="KW-0460">Magnesium</keyword>
<evidence type="ECO:0000256" key="1">
    <source>
        <dbReference type="ARBA" id="ARBA00022723"/>
    </source>
</evidence>
<dbReference type="InterPro" id="IPR006086">
    <property type="entry name" value="XPG-I_dom"/>
</dbReference>
<reference evidence="7" key="1">
    <citation type="journal article" date="2020" name="Nature">
        <title>Giant virus diversity and host interactions through global metagenomics.</title>
        <authorList>
            <person name="Schulz F."/>
            <person name="Roux S."/>
            <person name="Paez-Espino D."/>
            <person name="Jungbluth S."/>
            <person name="Walsh D.A."/>
            <person name="Denef V.J."/>
            <person name="McMahon K.D."/>
            <person name="Konstantinidis K.T."/>
            <person name="Eloe-Fadrosh E.A."/>
            <person name="Kyrpides N.C."/>
            <person name="Woyke T."/>
        </authorList>
    </citation>
    <scope>NUCLEOTIDE SEQUENCE</scope>
    <source>
        <strain evidence="7">GVMAG-M-3300023184-86</strain>
    </source>
</reference>
<dbReference type="SMART" id="SM00484">
    <property type="entry name" value="XPGI"/>
    <property type="match status" value="1"/>
</dbReference>
<keyword evidence="4" id="KW-0175">Coiled coil</keyword>
<evidence type="ECO:0000256" key="3">
    <source>
        <dbReference type="ARBA" id="ARBA00022842"/>
    </source>
</evidence>
<keyword evidence="2" id="KW-0255">Endonuclease</keyword>
<evidence type="ECO:0000256" key="4">
    <source>
        <dbReference type="SAM" id="Coils"/>
    </source>
</evidence>
<keyword evidence="2" id="KW-0540">Nuclease</keyword>
<organism evidence="7">
    <name type="scientific">viral metagenome</name>
    <dbReference type="NCBI Taxonomy" id="1070528"/>
    <lineage>
        <taxon>unclassified sequences</taxon>
        <taxon>metagenomes</taxon>
        <taxon>organismal metagenomes</taxon>
    </lineage>
</organism>
<dbReference type="InterPro" id="IPR006084">
    <property type="entry name" value="XPG/Rad2"/>
</dbReference>
<dbReference type="InterPro" id="IPR006085">
    <property type="entry name" value="XPG_DNA_repair_N"/>
</dbReference>
<dbReference type="Gene3D" id="3.40.50.1010">
    <property type="entry name" value="5'-nuclease"/>
    <property type="match status" value="1"/>
</dbReference>
<evidence type="ECO:0000256" key="2">
    <source>
        <dbReference type="ARBA" id="ARBA00022759"/>
    </source>
</evidence>
<feature type="domain" description="XPG N-terminal" evidence="6">
    <location>
        <begin position="1"/>
        <end position="92"/>
    </location>
</feature>